<dbReference type="EMBL" id="UOEK01000114">
    <property type="protein sequence ID" value="VAV97246.1"/>
    <property type="molecule type" value="Genomic_DNA"/>
</dbReference>
<dbReference type="InterPro" id="IPR009732">
    <property type="entry name" value="DUF1304"/>
</dbReference>
<dbReference type="PANTHER" id="PTHR38446">
    <property type="entry name" value="BLL0914 PROTEIN"/>
    <property type="match status" value="1"/>
</dbReference>
<feature type="transmembrane region" description="Helical" evidence="1">
    <location>
        <begin position="75"/>
        <end position="92"/>
    </location>
</feature>
<dbReference type="AlphaFoldDB" id="A0A3B0S8Q5"/>
<reference evidence="2" key="1">
    <citation type="submission" date="2018-06" db="EMBL/GenBank/DDBJ databases">
        <authorList>
            <person name="Zhirakovskaya E."/>
        </authorList>
    </citation>
    <scope>NUCLEOTIDE SEQUENCE</scope>
</reference>
<accession>A0A3B0S8Q5</accession>
<evidence type="ECO:0000313" key="2">
    <source>
        <dbReference type="EMBL" id="VAV97246.1"/>
    </source>
</evidence>
<organism evidence="2">
    <name type="scientific">hydrothermal vent metagenome</name>
    <dbReference type="NCBI Taxonomy" id="652676"/>
    <lineage>
        <taxon>unclassified sequences</taxon>
        <taxon>metagenomes</taxon>
        <taxon>ecological metagenomes</taxon>
    </lineage>
</organism>
<evidence type="ECO:0000256" key="1">
    <source>
        <dbReference type="SAM" id="Phobius"/>
    </source>
</evidence>
<evidence type="ECO:0008006" key="3">
    <source>
        <dbReference type="Google" id="ProtNLM"/>
    </source>
</evidence>
<keyword evidence="1" id="KW-0472">Membrane</keyword>
<feature type="transmembrane region" description="Helical" evidence="1">
    <location>
        <begin position="48"/>
        <end position="69"/>
    </location>
</feature>
<protein>
    <recommendedName>
        <fullName evidence="3">Mll3930 protein</fullName>
    </recommendedName>
</protein>
<keyword evidence="1" id="KW-0812">Transmembrane</keyword>
<sequence length="118" mass="12025">MSTLILVTAGVAAAIHVMFFAAESLLWGKPAVTKVFGVPRADVETLRLAMLNQGFYNLFLAVGVTYGIATDSVPVVATLLSVMVGAAVVLVASKRTAALGAVVQGAPPLIALIGLAFA</sequence>
<dbReference type="PANTHER" id="PTHR38446:SF1">
    <property type="entry name" value="BLL0914 PROTEIN"/>
    <property type="match status" value="1"/>
</dbReference>
<dbReference type="Pfam" id="PF06993">
    <property type="entry name" value="DUF1304"/>
    <property type="match status" value="1"/>
</dbReference>
<name>A0A3B0S8Q5_9ZZZZ</name>
<keyword evidence="1" id="KW-1133">Transmembrane helix</keyword>
<proteinExistence type="predicted"/>
<gene>
    <name evidence="2" type="ORF">MNBD_ACTINO02-2822</name>
</gene>
<feature type="transmembrane region" description="Helical" evidence="1">
    <location>
        <begin position="6"/>
        <end position="27"/>
    </location>
</feature>
<feature type="transmembrane region" description="Helical" evidence="1">
    <location>
        <begin position="99"/>
        <end position="117"/>
    </location>
</feature>